<dbReference type="EMBL" id="JH429908">
    <property type="status" value="NOT_ANNOTATED_CDS"/>
    <property type="molecule type" value="Genomic_DNA"/>
</dbReference>
<keyword evidence="2" id="KW-1185">Reference proteome</keyword>
<reference evidence="2" key="1">
    <citation type="submission" date="2011-05" db="EMBL/GenBank/DDBJ databases">
        <authorList>
            <person name="Richards S.R."/>
            <person name="Qu J."/>
            <person name="Jiang H."/>
            <person name="Jhangiani S.N."/>
            <person name="Agravi P."/>
            <person name="Goodspeed R."/>
            <person name="Gross S."/>
            <person name="Mandapat C."/>
            <person name="Jackson L."/>
            <person name="Mathew T."/>
            <person name="Pu L."/>
            <person name="Thornton R."/>
            <person name="Saada N."/>
            <person name="Wilczek-Boney K.B."/>
            <person name="Lee S."/>
            <person name="Kovar C."/>
            <person name="Wu Y."/>
            <person name="Scherer S.E."/>
            <person name="Worley K.C."/>
            <person name="Muzny D.M."/>
            <person name="Gibbs R."/>
        </authorList>
    </citation>
    <scope>NUCLEOTIDE SEQUENCE</scope>
    <source>
        <strain evidence="2">Brora</strain>
    </source>
</reference>
<evidence type="ECO:0000313" key="1">
    <source>
        <dbReference type="EnsemblMetazoa" id="SMAR000293-PA"/>
    </source>
</evidence>
<name>T1IHH8_STRMM</name>
<dbReference type="Proteomes" id="UP000014500">
    <property type="component" value="Unassembled WGS sequence"/>
</dbReference>
<evidence type="ECO:0000313" key="2">
    <source>
        <dbReference type="Proteomes" id="UP000014500"/>
    </source>
</evidence>
<organism evidence="1 2">
    <name type="scientific">Strigamia maritima</name>
    <name type="common">European centipede</name>
    <name type="synonym">Geophilus maritimus</name>
    <dbReference type="NCBI Taxonomy" id="126957"/>
    <lineage>
        <taxon>Eukaryota</taxon>
        <taxon>Metazoa</taxon>
        <taxon>Ecdysozoa</taxon>
        <taxon>Arthropoda</taxon>
        <taxon>Myriapoda</taxon>
        <taxon>Chilopoda</taxon>
        <taxon>Pleurostigmophora</taxon>
        <taxon>Geophilomorpha</taxon>
        <taxon>Linotaeniidae</taxon>
        <taxon>Strigamia</taxon>
    </lineage>
</organism>
<proteinExistence type="predicted"/>
<sequence length="36" mass="4125">MTARVAFSLAFPVCSFVKFAAGRTWPPRRTTFANYR</sequence>
<dbReference type="EnsemblMetazoa" id="SMAR000293-RA">
    <property type="protein sequence ID" value="SMAR000293-PA"/>
    <property type="gene ID" value="SMAR000293"/>
</dbReference>
<reference evidence="1" key="2">
    <citation type="submission" date="2015-02" db="UniProtKB">
        <authorList>
            <consortium name="EnsemblMetazoa"/>
        </authorList>
    </citation>
    <scope>IDENTIFICATION</scope>
</reference>
<accession>T1IHH8</accession>
<protein>
    <submittedName>
        <fullName evidence="1">Uncharacterized protein</fullName>
    </submittedName>
</protein>
<dbReference type="HOGENOM" id="CLU_3360265_0_0_1"/>
<dbReference type="AlphaFoldDB" id="T1IHH8"/>